<dbReference type="PROSITE" id="PS50011">
    <property type="entry name" value="PROTEIN_KINASE_DOM"/>
    <property type="match status" value="1"/>
</dbReference>
<feature type="domain" description="Protein kinase" evidence="1">
    <location>
        <begin position="241"/>
        <end position="684"/>
    </location>
</feature>
<gene>
    <name evidence="2" type="ORF">MACJ_001355</name>
</gene>
<organism evidence="2 3">
    <name type="scientific">Theileria orientalis</name>
    <dbReference type="NCBI Taxonomy" id="68886"/>
    <lineage>
        <taxon>Eukaryota</taxon>
        <taxon>Sar</taxon>
        <taxon>Alveolata</taxon>
        <taxon>Apicomplexa</taxon>
        <taxon>Aconoidasida</taxon>
        <taxon>Piroplasmida</taxon>
        <taxon>Theileriidae</taxon>
        <taxon>Theileria</taxon>
    </lineage>
</organism>
<dbReference type="PANTHER" id="PTHR44167">
    <property type="entry name" value="OVARIAN-SPECIFIC SERINE/THREONINE-PROTEIN KINASE LOK-RELATED"/>
    <property type="match status" value="1"/>
</dbReference>
<dbReference type="OrthoDB" id="338859at2759"/>
<accession>A0A976M8E9</accession>
<dbReference type="InterPro" id="IPR008271">
    <property type="entry name" value="Ser/Thr_kinase_AS"/>
</dbReference>
<name>A0A976M8E9_THEOR</name>
<dbReference type="GO" id="GO:0005634">
    <property type="term" value="C:nucleus"/>
    <property type="evidence" value="ECO:0007669"/>
    <property type="project" value="TreeGrafter"/>
</dbReference>
<dbReference type="InterPro" id="IPR000719">
    <property type="entry name" value="Prot_kinase_dom"/>
</dbReference>
<evidence type="ECO:0000313" key="2">
    <source>
        <dbReference type="EMBL" id="UKJ90422.1"/>
    </source>
</evidence>
<dbReference type="PANTHER" id="PTHR44167:SF24">
    <property type="entry name" value="SERINE_THREONINE-PROTEIN KINASE CHK2"/>
    <property type="match status" value="1"/>
</dbReference>
<dbReference type="InterPro" id="IPR011009">
    <property type="entry name" value="Kinase-like_dom_sf"/>
</dbReference>
<dbReference type="EMBL" id="CP056068">
    <property type="protein sequence ID" value="UKJ90422.1"/>
    <property type="molecule type" value="Genomic_DNA"/>
</dbReference>
<dbReference type="PROSITE" id="PS00108">
    <property type="entry name" value="PROTEIN_KINASE_ST"/>
    <property type="match status" value="1"/>
</dbReference>
<proteinExistence type="predicted"/>
<dbReference type="SUPFAM" id="SSF56112">
    <property type="entry name" value="Protein kinase-like (PK-like)"/>
    <property type="match status" value="1"/>
</dbReference>
<dbReference type="GO" id="GO:0005524">
    <property type="term" value="F:ATP binding"/>
    <property type="evidence" value="ECO:0007669"/>
    <property type="project" value="InterPro"/>
</dbReference>
<dbReference type="GO" id="GO:0004674">
    <property type="term" value="F:protein serine/threonine kinase activity"/>
    <property type="evidence" value="ECO:0007669"/>
    <property type="project" value="TreeGrafter"/>
</dbReference>
<dbReference type="Proteomes" id="UP000244803">
    <property type="component" value="Chromosome 2"/>
</dbReference>
<dbReference type="Gene3D" id="1.10.510.10">
    <property type="entry name" value="Transferase(Phosphotransferase) domain 1"/>
    <property type="match status" value="1"/>
</dbReference>
<dbReference type="AlphaFoldDB" id="A0A976M8E9"/>
<protein>
    <recommendedName>
        <fullName evidence="1">Protein kinase domain-containing protein</fullName>
    </recommendedName>
</protein>
<evidence type="ECO:0000313" key="3">
    <source>
        <dbReference type="Proteomes" id="UP000244803"/>
    </source>
</evidence>
<dbReference type="GO" id="GO:0044773">
    <property type="term" value="P:mitotic DNA damage checkpoint signaling"/>
    <property type="evidence" value="ECO:0007669"/>
    <property type="project" value="TreeGrafter"/>
</dbReference>
<dbReference type="Pfam" id="PF00069">
    <property type="entry name" value="Pkinase"/>
    <property type="match status" value="1"/>
</dbReference>
<dbReference type="SMART" id="SM00220">
    <property type="entry name" value="S_TKc"/>
    <property type="match status" value="1"/>
</dbReference>
<reference evidence="2" key="1">
    <citation type="submission" date="2022-07" db="EMBL/GenBank/DDBJ databases">
        <title>Evaluation of T. orientalis genome assembly methods using nanopore sequencing and analysis of variation between genomes.</title>
        <authorList>
            <person name="Yam J."/>
            <person name="Micallef M.L."/>
            <person name="Liu M."/>
            <person name="Djordjevic S.P."/>
            <person name="Bogema D.R."/>
            <person name="Jenkins C."/>
        </authorList>
    </citation>
    <scope>NUCLEOTIDE SEQUENCE</scope>
    <source>
        <strain evidence="2">Fish Creek</strain>
    </source>
</reference>
<sequence length="692" mass="79315">MVHSLDDSDELKFATAPGAEAVDGGSRSLVKRRVSGRRTMSEKLKYRSSLNICRLKKTSKYLNQHEHFNNLTKDINQTLNTLNPDHYEDINNDLKEVSGELTDETDVPIDQNDIEMTYDSIDHNAVKPSVYSGCSVDTATTVQNISSLNISNIQIVNDLTNKNNEDAVNKNLISQVNNEVKSDSINAVNQTSPVSSAGGGTRLVKKDITRLGNLELIQNIENYVQVNFSNYRQFYDKVGPIRLNGPLAEGLKSNHVDISLWDDPSTQLISQNSSKRKVYNIYWIPKIFSNISLRAAIKFVDDCNVRDGRSIKREIECHLYMYQRFQALFKSNNSSSLILQDDWPTVEVLGYYLDKKDPGKSVLISRKLTGPDFFYIIRSENNSSFVKRITPIYEFNKLDWCITALNRISQFGSVGIRHNDIKPDNIVLDVYFDQGVKKVDVKIIDLGAASMEYTKEFTGGTPWYESPEQKLLEYYTKKNRNSEMARKVNIDTRSDAWGAGLSIVEVLMGRRVVDYIKQPYGIGLLNFTGIPAYGQNSVSSPNLEDYLWWNREEYWEINPEVWVHEAKKVLGLTCEHCAMVDSETMSYKDNYADDMEYTDKVEYTNYADAMENNYMDGSSYMDNVDNNEFEDFYTCSVCNYRYNETVKENICKIVARYVFNSLIVVDPRKRKNVEHVANQLRSFVTQAISYYL</sequence>
<evidence type="ECO:0000259" key="1">
    <source>
        <dbReference type="PROSITE" id="PS50011"/>
    </source>
</evidence>